<dbReference type="CDD" id="cd09973">
    <property type="entry name" value="LOTUS_2_TDRD7"/>
    <property type="match status" value="1"/>
</dbReference>
<keyword evidence="11" id="KW-1185">Reference proteome</keyword>
<gene>
    <name evidence="10" type="ORF">HGM15179_012869</name>
</gene>
<dbReference type="GO" id="GO:0043186">
    <property type="term" value="C:P granule"/>
    <property type="evidence" value="ECO:0007669"/>
    <property type="project" value="TreeGrafter"/>
</dbReference>
<feature type="region of interest" description="Disordered" evidence="7">
    <location>
        <begin position="313"/>
        <end position="338"/>
    </location>
</feature>
<dbReference type="CDD" id="cd20427">
    <property type="entry name" value="Tudor_TDRD7_rpt1"/>
    <property type="match status" value="1"/>
</dbReference>
<dbReference type="PANTHER" id="PTHR22948:SF14">
    <property type="entry name" value="TUDOR DOMAIN-CONTAINING PROTEIN 7"/>
    <property type="match status" value="1"/>
</dbReference>
<dbReference type="InterPro" id="IPR035437">
    <property type="entry name" value="SNase_OB-fold_sf"/>
</dbReference>
<feature type="region of interest" description="Disordered" evidence="7">
    <location>
        <begin position="110"/>
        <end position="148"/>
    </location>
</feature>
<dbReference type="Pfam" id="PF00567">
    <property type="entry name" value="TUDOR"/>
    <property type="match status" value="3"/>
</dbReference>
<dbReference type="EMBL" id="SWJQ01000452">
    <property type="protein sequence ID" value="TRZ14244.1"/>
    <property type="molecule type" value="Genomic_DNA"/>
</dbReference>
<feature type="domain" description="HTH OST-type" evidence="9">
    <location>
        <begin position="346"/>
        <end position="415"/>
    </location>
</feature>
<dbReference type="InterPro" id="IPR025605">
    <property type="entry name" value="OST-HTH/LOTUS_dom"/>
</dbReference>
<dbReference type="SUPFAM" id="SSF63748">
    <property type="entry name" value="Tudor/PWWP/MBT"/>
    <property type="match status" value="3"/>
</dbReference>
<dbReference type="GO" id="GO:0007283">
    <property type="term" value="P:spermatogenesis"/>
    <property type="evidence" value="ECO:0007669"/>
    <property type="project" value="UniProtKB-KW"/>
</dbReference>
<comment type="subcellular location">
    <subcellularLocation>
        <location evidence="1">Cytoplasm</location>
    </subcellularLocation>
</comment>
<accession>A0A8K1GA78</accession>
<feature type="compositionally biased region" description="Basic and acidic residues" evidence="7">
    <location>
        <begin position="188"/>
        <end position="204"/>
    </location>
</feature>
<feature type="domain" description="HTH OST-type" evidence="9">
    <location>
        <begin position="3"/>
        <end position="76"/>
    </location>
</feature>
<evidence type="ECO:0008006" key="12">
    <source>
        <dbReference type="Google" id="ProtNLM"/>
    </source>
</evidence>
<evidence type="ECO:0000256" key="5">
    <source>
        <dbReference type="ARBA" id="ARBA00022871"/>
    </source>
</evidence>
<dbReference type="FunFam" id="3.30.420.610:FF:000009">
    <property type="entry name" value="Tudor domain-containing protein 7 isoform X2"/>
    <property type="match status" value="1"/>
</dbReference>
<evidence type="ECO:0000256" key="6">
    <source>
        <dbReference type="ARBA" id="ARBA00022884"/>
    </source>
</evidence>
<dbReference type="Gene3D" id="2.30.30.140">
    <property type="match status" value="3"/>
</dbReference>
<comment type="caution">
    <text evidence="10">The sequence shown here is derived from an EMBL/GenBank/DDBJ whole genome shotgun (WGS) entry which is preliminary data.</text>
</comment>
<feature type="domain" description="Tudor" evidence="8">
    <location>
        <begin position="515"/>
        <end position="572"/>
    </location>
</feature>
<dbReference type="InterPro" id="IPR037978">
    <property type="entry name" value="TDRD7_LOTUS_3"/>
</dbReference>
<dbReference type="Gene3D" id="2.40.50.90">
    <property type="match status" value="3"/>
</dbReference>
<evidence type="ECO:0000256" key="2">
    <source>
        <dbReference type="ARBA" id="ARBA00022490"/>
    </source>
</evidence>
<feature type="compositionally biased region" description="Low complexity" evidence="7">
    <location>
        <begin position="162"/>
        <end position="174"/>
    </location>
</feature>
<protein>
    <recommendedName>
        <fullName evidence="12">TDRD7 protein</fullName>
    </recommendedName>
</protein>
<dbReference type="PANTHER" id="PTHR22948">
    <property type="entry name" value="TUDOR DOMAIN CONTAINING PROTEIN"/>
    <property type="match status" value="1"/>
</dbReference>
<dbReference type="GO" id="GO:0002089">
    <property type="term" value="P:lens morphogenesis in camera-type eye"/>
    <property type="evidence" value="ECO:0007669"/>
    <property type="project" value="TreeGrafter"/>
</dbReference>
<name>A0A8K1GA78_9PASS</name>
<keyword evidence="2" id="KW-0963">Cytoplasm</keyword>
<evidence type="ECO:0000256" key="7">
    <source>
        <dbReference type="SAM" id="MobiDB-lite"/>
    </source>
</evidence>
<dbReference type="Gene3D" id="3.30.420.610">
    <property type="entry name" value="LOTUS domain-like"/>
    <property type="match status" value="3"/>
</dbReference>
<dbReference type="OrthoDB" id="10034606at2759"/>
<dbReference type="InterPro" id="IPR002999">
    <property type="entry name" value="Tudor"/>
</dbReference>
<evidence type="ECO:0000256" key="4">
    <source>
        <dbReference type="ARBA" id="ARBA00022782"/>
    </source>
</evidence>
<feature type="domain" description="HTH OST-type" evidence="9">
    <location>
        <begin position="237"/>
        <end position="307"/>
    </location>
</feature>
<feature type="compositionally biased region" description="Low complexity" evidence="7">
    <location>
        <begin position="207"/>
        <end position="223"/>
    </location>
</feature>
<dbReference type="PROSITE" id="PS50304">
    <property type="entry name" value="TUDOR"/>
    <property type="match status" value="2"/>
</dbReference>
<keyword evidence="4" id="KW-0221">Differentiation</keyword>
<dbReference type="AlphaFoldDB" id="A0A8K1GA78"/>
<dbReference type="FunFam" id="2.30.30.140:FF:000065">
    <property type="entry name" value="tudor domain-containing protein 7"/>
    <property type="match status" value="1"/>
</dbReference>
<dbReference type="GO" id="GO:0034587">
    <property type="term" value="P:piRNA processing"/>
    <property type="evidence" value="ECO:0007669"/>
    <property type="project" value="TreeGrafter"/>
</dbReference>
<feature type="domain" description="Tudor" evidence="8">
    <location>
        <begin position="704"/>
        <end position="761"/>
    </location>
</feature>
<evidence type="ECO:0000313" key="10">
    <source>
        <dbReference type="EMBL" id="TRZ14244.1"/>
    </source>
</evidence>
<reference evidence="10" key="1">
    <citation type="submission" date="2019-04" db="EMBL/GenBank/DDBJ databases">
        <title>Genome assembly of Zosterops borbonicus 15179.</title>
        <authorList>
            <person name="Leroy T."/>
            <person name="Anselmetti Y."/>
            <person name="Tilak M.-K."/>
            <person name="Nabholz B."/>
        </authorList>
    </citation>
    <scope>NUCLEOTIDE SEQUENCE</scope>
    <source>
        <strain evidence="10">HGM_15179</strain>
        <tissue evidence="10">Muscle</tissue>
    </source>
</reference>
<dbReference type="InterPro" id="IPR041966">
    <property type="entry name" value="LOTUS-like"/>
</dbReference>
<evidence type="ECO:0000259" key="9">
    <source>
        <dbReference type="PROSITE" id="PS51644"/>
    </source>
</evidence>
<feature type="region of interest" description="Disordered" evidence="7">
    <location>
        <begin position="162"/>
        <end position="238"/>
    </location>
</feature>
<dbReference type="GO" id="GO:0030719">
    <property type="term" value="P:P granule organization"/>
    <property type="evidence" value="ECO:0007669"/>
    <property type="project" value="TreeGrafter"/>
</dbReference>
<keyword evidence="3" id="KW-0677">Repeat</keyword>
<keyword evidence="6" id="KW-0694">RNA-binding</keyword>
<dbReference type="InterPro" id="IPR047448">
    <property type="entry name" value="Tudor_TDRD7_rpt2"/>
</dbReference>
<dbReference type="Proteomes" id="UP000796761">
    <property type="component" value="Unassembled WGS sequence"/>
</dbReference>
<evidence type="ECO:0000256" key="1">
    <source>
        <dbReference type="ARBA" id="ARBA00004496"/>
    </source>
</evidence>
<evidence type="ECO:0000313" key="11">
    <source>
        <dbReference type="Proteomes" id="UP000796761"/>
    </source>
</evidence>
<dbReference type="PROSITE" id="PS51644">
    <property type="entry name" value="HTH_OST"/>
    <property type="match status" value="3"/>
</dbReference>
<keyword evidence="5" id="KW-0744">Spermatogenesis</keyword>
<dbReference type="Pfam" id="PF12872">
    <property type="entry name" value="OST-HTH"/>
    <property type="match status" value="2"/>
</dbReference>
<evidence type="ECO:0000259" key="8">
    <source>
        <dbReference type="PROSITE" id="PS50304"/>
    </source>
</evidence>
<organism evidence="10 11">
    <name type="scientific">Zosterops borbonicus</name>
    <dbReference type="NCBI Taxonomy" id="364589"/>
    <lineage>
        <taxon>Eukaryota</taxon>
        <taxon>Metazoa</taxon>
        <taxon>Chordata</taxon>
        <taxon>Craniata</taxon>
        <taxon>Vertebrata</taxon>
        <taxon>Euteleostomi</taxon>
        <taxon>Archelosauria</taxon>
        <taxon>Archosauria</taxon>
        <taxon>Dinosauria</taxon>
        <taxon>Saurischia</taxon>
        <taxon>Theropoda</taxon>
        <taxon>Coelurosauria</taxon>
        <taxon>Aves</taxon>
        <taxon>Neognathae</taxon>
        <taxon>Neoaves</taxon>
        <taxon>Telluraves</taxon>
        <taxon>Australaves</taxon>
        <taxon>Passeriformes</taxon>
        <taxon>Sylvioidea</taxon>
        <taxon>Zosteropidae</taxon>
        <taxon>Zosterops</taxon>
    </lineage>
</organism>
<dbReference type="GO" id="GO:0003723">
    <property type="term" value="F:RNA binding"/>
    <property type="evidence" value="ECO:0007669"/>
    <property type="project" value="UniProtKB-KW"/>
</dbReference>
<dbReference type="SMART" id="SM00333">
    <property type="entry name" value="TUDOR"/>
    <property type="match status" value="3"/>
</dbReference>
<proteinExistence type="predicted"/>
<dbReference type="CDD" id="cd09974">
    <property type="entry name" value="LOTUS_3_TDRD7"/>
    <property type="match status" value="1"/>
</dbReference>
<feature type="compositionally biased region" description="Polar residues" evidence="7">
    <location>
        <begin position="322"/>
        <end position="331"/>
    </location>
</feature>
<dbReference type="GO" id="GO:0070306">
    <property type="term" value="P:lens fiber cell differentiation"/>
    <property type="evidence" value="ECO:0007669"/>
    <property type="project" value="TreeGrafter"/>
</dbReference>
<dbReference type="CDD" id="cd20428">
    <property type="entry name" value="Tudor_TDRD7_rpt2"/>
    <property type="match status" value="1"/>
</dbReference>
<dbReference type="InterPro" id="IPR050621">
    <property type="entry name" value="Tudor_domain_containing"/>
</dbReference>
<sequence length="1212" mass="135490">MQEPEFVTKALRAVLHAFKSGVRLSELQSEYRSLTNELIPFRHLGYDTLEGYLESIPGVVRMEENKMGEVICHAVSCSETVRVAQLVARQRSSKKKTVRQVNCQMRLKNTSPVSLSGKPKGTLRQPRSLNMSEEGSKRPVPRLPRGREVACGGVKPVVESARSAVPSAAGSGSPKEIPMQRHVTVVNRSEKRLTVPPRFQKELQVHLSRSSSTDSSDSLNTSTAETHTVAPGSSAADVHELQSRIKELLSKYSSGVRLSKMPQIYREMYWEDLSTEMLCQLENWPHVCTVEKIHRGDPMDGLIYPAKKIPPVAKSDTEQEKASQNVTSSKTDPLLKPNMETTPASFSSDLKAKVVSILLKYSSGLWAHALPKVYQDAYQVKFPEDILNNLELLSDVCIVDYVSEVPRKAILYAKPQRCIDENLNVTEKVKRHDGVKATAEQQYEESKDQYLENVTVPSLVIPSEGSVSIMVLELKNTNEVLIRYVGKDYSSAQEQMEDEMKAYYSQNSAVSPAQSLSVGQLVAVHAEEDAWLRAQIISLEDNRVKVYYVDHGFTEFVESNSVCRLQKQFRSLPFQAAKCKLAGLEAFCDDPVLVKAVESQTCYKIFAVEVLEKSDTPLLVLYDTSGEDDININATCLKALYDKSLELHLQVDALYTNVRVTSVSSDGSLYCQVPSKGLSRLSEILQKLEDYFLYKQTSEFNVLLPFCGKICLFPSKGKWARVEIKIIHTRRALDVQFMDSGTVATVKVSELKEIPPQFLREVIAIPPQALKCCLADLPPNTGMWTPDAVLWLRDVVINCPEFSMKVIKQDASKGIAHIYLFAPENFPDMDRSINRQIKNADLWKHQKDVFLSVTPSGPSSTKAMGDAVSVLQLPSGKLEKSFPDAGREPGSAVSTIDMPPPLPLPKPGDLMDIYVSVACHPGHFIVQPWNELNSLYALMEEMILYYSRAEEKPVTIEKNKLYAAKIGDEWYRVIIKGILRNGFLSVYELDYGKHEFVSIRKVQPLLDTFRRLPFQAITAQLAGVKNQQWSEEASIVFRNLVEKKPFVAQIQAVNDSTNSWDRKIVTFLVDTSLPHIDTWIHDFVSQSLVEFSKGQDALGLLGHQGTLLAHVQPAADQNPQVPFLLGTVQPHGPQPIALQGVVVTKVQDSTLGLIKLHFVGLCPLTQPFQISLQSSPIFQVVNTLSQLSVIRKFTNEKFSSLTHVINENIEQS</sequence>
<evidence type="ECO:0000256" key="3">
    <source>
        <dbReference type="ARBA" id="ARBA00022737"/>
    </source>
</evidence>